<reference evidence="1 2" key="1">
    <citation type="submission" date="2014-11" db="EMBL/GenBank/DDBJ databases">
        <title>Genome sequence of Pseudomonas tuomuerensis JCM 14085.</title>
        <authorList>
            <person name="Shin S.-K."/>
            <person name="Yi H."/>
        </authorList>
    </citation>
    <scope>NUCLEOTIDE SEQUENCE [LARGE SCALE GENOMIC DNA]</scope>
    <source>
        <strain evidence="1 2">JCM 14085</strain>
    </source>
</reference>
<evidence type="ECO:0000313" key="1">
    <source>
        <dbReference type="EMBL" id="KHO64314.1"/>
    </source>
</evidence>
<accession>A0A0B3BUF6</accession>
<keyword evidence="2" id="KW-1185">Reference proteome</keyword>
<comment type="caution">
    <text evidence="1">The sequence shown here is derived from an EMBL/GenBank/DDBJ whole genome shotgun (WGS) entry which is preliminary data.</text>
</comment>
<dbReference type="Proteomes" id="UP000030980">
    <property type="component" value="Unassembled WGS sequence"/>
</dbReference>
<evidence type="ECO:0000313" key="2">
    <source>
        <dbReference type="Proteomes" id="UP000030980"/>
    </source>
</evidence>
<gene>
    <name evidence="1" type="ORF">PT85_13955</name>
</gene>
<name>A0A0B3BUF6_9PSED</name>
<proteinExistence type="predicted"/>
<dbReference type="OrthoDB" id="8561213at2"/>
<protein>
    <submittedName>
        <fullName evidence="1">Uncharacterized protein</fullName>
    </submittedName>
</protein>
<dbReference type="RefSeq" id="WP_039606988.1">
    <property type="nucleotide sequence ID" value="NZ_FMUP01000003.1"/>
</dbReference>
<sequence>MGWYFSPQSRAELIRELIQPSQTERASVTVIAHALRGDALWSVVEVTAKQAGVHRDLAPGESLRYIRCDLLQRSGGEWGYKPLDESMHPYRYSCPLSYLALAPEQCREWREGVRAWHARRRAPTAVEPRTPV</sequence>
<dbReference type="AlphaFoldDB" id="A0A0B3BUF6"/>
<dbReference type="EMBL" id="JTAK01000005">
    <property type="protein sequence ID" value="KHO64314.1"/>
    <property type="molecule type" value="Genomic_DNA"/>
</dbReference>
<organism evidence="1 2">
    <name type="scientific">Pseudomonas flexibilis</name>
    <dbReference type="NCBI Taxonomy" id="706570"/>
    <lineage>
        <taxon>Bacteria</taxon>
        <taxon>Pseudomonadati</taxon>
        <taxon>Pseudomonadota</taxon>
        <taxon>Gammaproteobacteria</taxon>
        <taxon>Pseudomonadales</taxon>
        <taxon>Pseudomonadaceae</taxon>
        <taxon>Pseudomonas</taxon>
    </lineage>
</organism>